<accession>A0ABP7CT22</accession>
<comment type="caution">
    <text evidence="1">The sequence shown here is derived from an EMBL/GenBank/DDBJ whole genome shotgun (WGS) entry which is preliminary data.</text>
</comment>
<organism evidence="1 2">
    <name type="scientific">Sphingomonas cynarae</name>
    <dbReference type="NCBI Taxonomy" id="930197"/>
    <lineage>
        <taxon>Bacteria</taxon>
        <taxon>Pseudomonadati</taxon>
        <taxon>Pseudomonadota</taxon>
        <taxon>Alphaproteobacteria</taxon>
        <taxon>Sphingomonadales</taxon>
        <taxon>Sphingomonadaceae</taxon>
        <taxon>Sphingomonas</taxon>
    </lineage>
</organism>
<keyword evidence="2" id="KW-1185">Reference proteome</keyword>
<proteinExistence type="predicted"/>
<protein>
    <recommendedName>
        <fullName evidence="3">Transcriptional regulator</fullName>
    </recommendedName>
</protein>
<evidence type="ECO:0008006" key="3">
    <source>
        <dbReference type="Google" id="ProtNLM"/>
    </source>
</evidence>
<name>A0ABP7CT22_9SPHN</name>
<sequence>MDDERRRHLEAKLLEALALADAIEEYAVGAMLSATIMHLRTDRQDA</sequence>
<evidence type="ECO:0000313" key="1">
    <source>
        <dbReference type="EMBL" id="GAA3693426.1"/>
    </source>
</evidence>
<gene>
    <name evidence="1" type="ORF">GCM10022268_00460</name>
</gene>
<reference evidence="2" key="1">
    <citation type="journal article" date="2019" name="Int. J. Syst. Evol. Microbiol.">
        <title>The Global Catalogue of Microorganisms (GCM) 10K type strain sequencing project: providing services to taxonomists for standard genome sequencing and annotation.</title>
        <authorList>
            <consortium name="The Broad Institute Genomics Platform"/>
            <consortium name="The Broad Institute Genome Sequencing Center for Infectious Disease"/>
            <person name="Wu L."/>
            <person name="Ma J."/>
        </authorList>
    </citation>
    <scope>NUCLEOTIDE SEQUENCE [LARGE SCALE GENOMIC DNA]</scope>
    <source>
        <strain evidence="2">JCM 17498</strain>
    </source>
</reference>
<evidence type="ECO:0000313" key="2">
    <source>
        <dbReference type="Proteomes" id="UP001500523"/>
    </source>
</evidence>
<dbReference type="EMBL" id="BAABBF010000001">
    <property type="protein sequence ID" value="GAA3693426.1"/>
    <property type="molecule type" value="Genomic_DNA"/>
</dbReference>
<dbReference type="RefSeq" id="WP_344691129.1">
    <property type="nucleotide sequence ID" value="NZ_BAABBF010000001.1"/>
</dbReference>
<dbReference type="Proteomes" id="UP001500523">
    <property type="component" value="Unassembled WGS sequence"/>
</dbReference>